<dbReference type="CDD" id="cd19075">
    <property type="entry name" value="AKR_AKR7A1-5"/>
    <property type="match status" value="1"/>
</dbReference>
<dbReference type="Pfam" id="PF00248">
    <property type="entry name" value="Aldo_ket_red"/>
    <property type="match status" value="1"/>
</dbReference>
<proteinExistence type="inferred from homology"/>
<dbReference type="GO" id="GO:0016491">
    <property type="term" value="F:oxidoreductase activity"/>
    <property type="evidence" value="ECO:0007669"/>
    <property type="project" value="UniProtKB-KW"/>
</dbReference>
<dbReference type="EMBL" id="CASHTH010004234">
    <property type="protein sequence ID" value="CAI8054991.1"/>
    <property type="molecule type" value="Genomic_DNA"/>
</dbReference>
<dbReference type="Gene3D" id="3.20.20.100">
    <property type="entry name" value="NADP-dependent oxidoreductase domain"/>
    <property type="match status" value="1"/>
</dbReference>
<sequence length="327" mass="36681">MASRLNVVLGALALGGKNLAKDEACHPLLDHFFSKGWHEIDTALMYAEGKSEQVLGRYLNEKKPSKVVVATKANPWDNKTLSAASVRKQLETSLASLQSSCLDIFYLHAPDHTTPLEETLRAVNTLHEEGKFKDLALSNFASWEVAEAYHICKANGWVMPTLYQGMYNAITRMVEGELFPCLRNFGIRFYAYNPLAGGIMTGRYTFSDTDKKPEGRFFSPGNKWATIYCDRFWRKSVFDGLDLVRAALDESYGVGQVAMISAALRWLNHHSQLSPDHGDAIIIGASKMEHLVSNLEACEEGPLDKRVVEAFDKAWMLDKGNCPKYYR</sequence>
<comment type="caution">
    <text evidence="4">The sequence shown here is derived from an EMBL/GenBank/DDBJ whole genome shotgun (WGS) entry which is preliminary data.</text>
</comment>
<evidence type="ECO:0000313" key="4">
    <source>
        <dbReference type="EMBL" id="CAI8054991.1"/>
    </source>
</evidence>
<protein>
    <submittedName>
        <fullName evidence="4">Aflatoxin B1 aldehyde reductase member 2</fullName>
    </submittedName>
</protein>
<dbReference type="SUPFAM" id="SSF51430">
    <property type="entry name" value="NAD(P)-linked oxidoreductase"/>
    <property type="match status" value="1"/>
</dbReference>
<name>A0AA35TWK3_GEOBA</name>
<dbReference type="InterPro" id="IPR023210">
    <property type="entry name" value="NADP_OxRdtase_dom"/>
</dbReference>
<gene>
    <name evidence="4" type="ORF">GBAR_LOCUS30010</name>
</gene>
<keyword evidence="5" id="KW-1185">Reference proteome</keyword>
<organism evidence="4 5">
    <name type="scientific">Geodia barretti</name>
    <name type="common">Barrett's horny sponge</name>
    <dbReference type="NCBI Taxonomy" id="519541"/>
    <lineage>
        <taxon>Eukaryota</taxon>
        <taxon>Metazoa</taxon>
        <taxon>Porifera</taxon>
        <taxon>Demospongiae</taxon>
        <taxon>Heteroscleromorpha</taxon>
        <taxon>Tetractinellida</taxon>
        <taxon>Astrophorina</taxon>
        <taxon>Geodiidae</taxon>
        <taxon>Geodia</taxon>
    </lineage>
</organism>
<feature type="domain" description="NADP-dependent oxidoreductase" evidence="3">
    <location>
        <begin position="7"/>
        <end position="315"/>
    </location>
</feature>
<evidence type="ECO:0000256" key="2">
    <source>
        <dbReference type="ARBA" id="ARBA00038157"/>
    </source>
</evidence>
<dbReference type="AlphaFoldDB" id="A0AA35TWK3"/>
<dbReference type="PANTHER" id="PTHR43364:SF4">
    <property type="entry name" value="NAD(P)-LINKED OXIDOREDUCTASE SUPERFAMILY PROTEIN"/>
    <property type="match status" value="1"/>
</dbReference>
<dbReference type="Proteomes" id="UP001174909">
    <property type="component" value="Unassembled WGS sequence"/>
</dbReference>
<accession>A0AA35TWK3</accession>
<reference evidence="4" key="1">
    <citation type="submission" date="2023-03" db="EMBL/GenBank/DDBJ databases">
        <authorList>
            <person name="Steffen K."/>
            <person name="Cardenas P."/>
        </authorList>
    </citation>
    <scope>NUCLEOTIDE SEQUENCE</scope>
</reference>
<evidence type="ECO:0000313" key="5">
    <source>
        <dbReference type="Proteomes" id="UP001174909"/>
    </source>
</evidence>
<evidence type="ECO:0000256" key="1">
    <source>
        <dbReference type="ARBA" id="ARBA00023002"/>
    </source>
</evidence>
<dbReference type="InterPro" id="IPR036812">
    <property type="entry name" value="NAD(P)_OxRdtase_dom_sf"/>
</dbReference>
<dbReference type="InterPro" id="IPR050523">
    <property type="entry name" value="AKR_Detox_Biosynth"/>
</dbReference>
<comment type="similarity">
    <text evidence="2">Belongs to the aldo/keto reductase family. Aldo/keto reductase 2 subfamily.</text>
</comment>
<keyword evidence="1" id="KW-0560">Oxidoreductase</keyword>
<dbReference type="PANTHER" id="PTHR43364">
    <property type="entry name" value="NADH-SPECIFIC METHYLGLYOXAL REDUCTASE-RELATED"/>
    <property type="match status" value="1"/>
</dbReference>
<evidence type="ECO:0000259" key="3">
    <source>
        <dbReference type="Pfam" id="PF00248"/>
    </source>
</evidence>